<dbReference type="AlphaFoldDB" id="A0A1Y2L4Y3"/>
<protein>
    <submittedName>
        <fullName evidence="3">Uncharacterized protein</fullName>
    </submittedName>
</protein>
<feature type="transmembrane region" description="Helical" evidence="1">
    <location>
        <begin position="170"/>
        <end position="191"/>
    </location>
</feature>
<keyword evidence="1" id="KW-0812">Transmembrane</keyword>
<feature type="chain" id="PRO_5013367981" evidence="2">
    <location>
        <begin position="19"/>
        <end position="196"/>
    </location>
</feature>
<organism evidence="3 4">
    <name type="scientific">Thalassospira mesophila</name>
    <dbReference type="NCBI Taxonomy" id="1293891"/>
    <lineage>
        <taxon>Bacteria</taxon>
        <taxon>Pseudomonadati</taxon>
        <taxon>Pseudomonadota</taxon>
        <taxon>Alphaproteobacteria</taxon>
        <taxon>Rhodospirillales</taxon>
        <taxon>Thalassospiraceae</taxon>
        <taxon>Thalassospira</taxon>
    </lineage>
</organism>
<evidence type="ECO:0000256" key="2">
    <source>
        <dbReference type="SAM" id="SignalP"/>
    </source>
</evidence>
<accession>A0A1Y2L4Y3</accession>
<keyword evidence="4" id="KW-1185">Reference proteome</keyword>
<evidence type="ECO:0000313" key="4">
    <source>
        <dbReference type="Proteomes" id="UP000193391"/>
    </source>
</evidence>
<comment type="caution">
    <text evidence="3">The sequence shown here is derived from an EMBL/GenBank/DDBJ whole genome shotgun (WGS) entry which is preliminary data.</text>
</comment>
<evidence type="ECO:0000313" key="3">
    <source>
        <dbReference type="EMBL" id="OSQ39593.1"/>
    </source>
</evidence>
<dbReference type="EMBL" id="JFKA01000002">
    <property type="protein sequence ID" value="OSQ39593.1"/>
    <property type="molecule type" value="Genomic_DNA"/>
</dbReference>
<dbReference type="Proteomes" id="UP000193391">
    <property type="component" value="Unassembled WGS sequence"/>
</dbReference>
<evidence type="ECO:0000256" key="1">
    <source>
        <dbReference type="SAM" id="Phobius"/>
    </source>
</evidence>
<reference evidence="3 4" key="1">
    <citation type="submission" date="2014-03" db="EMBL/GenBank/DDBJ databases">
        <title>The draft genome sequence of Thalassospira mesophila JCM 18969.</title>
        <authorList>
            <person name="Lai Q."/>
            <person name="Shao Z."/>
        </authorList>
    </citation>
    <scope>NUCLEOTIDE SEQUENCE [LARGE SCALE GENOMIC DNA]</scope>
    <source>
        <strain evidence="3 4">JCM 18969</strain>
    </source>
</reference>
<name>A0A1Y2L4Y3_9PROT</name>
<keyword evidence="1" id="KW-1133">Transmembrane helix</keyword>
<proteinExistence type="predicted"/>
<sequence length="196" mass="21948">MQMLTSILLLIVCLVCFATPGITSEQSDISNDAVQLRLTISRFDNDLQKHLKKALQTGPERIIQCQNHPDTLENCLSGPFRDLPKPPVTIRHDTSGPNSKPTPLVDLRAAEERFALYTDRVNTTNDLLSRAGLALFVPPRDLTPDIDDLRKRVLAVIENRHEDDLLFEKFVLIAGMLVVLAGIFGGLYLCLRRFKG</sequence>
<feature type="signal peptide" evidence="2">
    <location>
        <begin position="1"/>
        <end position="18"/>
    </location>
</feature>
<keyword evidence="2" id="KW-0732">Signal</keyword>
<dbReference type="STRING" id="1293891.TMES_06185"/>
<keyword evidence="1" id="KW-0472">Membrane</keyword>
<gene>
    <name evidence="3" type="ORF">TMES_06185</name>
</gene>